<feature type="transmembrane region" description="Helical" evidence="7">
    <location>
        <begin position="46"/>
        <end position="64"/>
    </location>
</feature>
<dbReference type="Pfam" id="PF03254">
    <property type="entry name" value="XG_FTase"/>
    <property type="match status" value="1"/>
</dbReference>
<dbReference type="InterPro" id="IPR004938">
    <property type="entry name" value="XG_FTase"/>
</dbReference>
<keyword evidence="7" id="KW-1133">Transmembrane helix</keyword>
<keyword evidence="2 7" id="KW-0328">Glycosyltransferase</keyword>
<dbReference type="Gene3D" id="3.40.50.11350">
    <property type="match status" value="1"/>
</dbReference>
<dbReference type="PANTHER" id="PTHR31889:SF2">
    <property type="entry name" value="FUCOSYLTRANSFERASE 3"/>
    <property type="match status" value="1"/>
</dbReference>
<comment type="subcellular location">
    <subcellularLocation>
        <location evidence="7">Golgi apparatus</location>
        <location evidence="7">Golgi stack membrane</location>
        <topology evidence="7">Single-pass type II membrane protein</topology>
    </subcellularLocation>
</comment>
<keyword evidence="4 7" id="KW-0333">Golgi apparatus</keyword>
<evidence type="ECO:0000256" key="7">
    <source>
        <dbReference type="RuleBase" id="RU367004"/>
    </source>
</evidence>
<dbReference type="GO" id="GO:0042546">
    <property type="term" value="P:cell wall biogenesis"/>
    <property type="evidence" value="ECO:0007669"/>
    <property type="project" value="InterPro"/>
</dbReference>
<keyword evidence="3 7" id="KW-0808">Transferase</keyword>
<dbReference type="Gene3D" id="3.40.50.11340">
    <property type="match status" value="1"/>
</dbReference>
<comment type="similarity">
    <text evidence="1 7">Belongs to the glycosyltransferase 37 family.</text>
</comment>
<gene>
    <name evidence="10" type="primary">LOC120282193</name>
</gene>
<dbReference type="FunFam" id="3.40.50.11340:FF:000005">
    <property type="entry name" value="Galactoside 2-alpha-L-fucosyltransferase"/>
    <property type="match status" value="1"/>
</dbReference>
<keyword evidence="7" id="KW-0812">Transmembrane</keyword>
<organism evidence="9 10">
    <name type="scientific">Dioscorea cayennensis subsp. rotundata</name>
    <name type="common">White Guinea yam</name>
    <name type="synonym">Dioscorea rotundata</name>
    <dbReference type="NCBI Taxonomy" id="55577"/>
    <lineage>
        <taxon>Eukaryota</taxon>
        <taxon>Viridiplantae</taxon>
        <taxon>Streptophyta</taxon>
        <taxon>Embryophyta</taxon>
        <taxon>Tracheophyta</taxon>
        <taxon>Spermatophyta</taxon>
        <taxon>Magnoliopsida</taxon>
        <taxon>Liliopsida</taxon>
        <taxon>Dioscoreales</taxon>
        <taxon>Dioscoreaceae</taxon>
        <taxon>Dioscorea</taxon>
    </lineage>
</organism>
<keyword evidence="7" id="KW-0472">Membrane</keyword>
<evidence type="ECO:0000256" key="1">
    <source>
        <dbReference type="ARBA" id="ARBA00010481"/>
    </source>
</evidence>
<comment type="function">
    <text evidence="7">May be involved in cell wall biosynthesis.</text>
</comment>
<feature type="compositionally biased region" description="Basic and acidic residues" evidence="8">
    <location>
        <begin position="18"/>
        <end position="27"/>
    </location>
</feature>
<protein>
    <recommendedName>
        <fullName evidence="7">Fucosyltransferase</fullName>
        <ecNumber evidence="7">2.4.1.-</ecNumber>
    </recommendedName>
</protein>
<evidence type="ECO:0000256" key="5">
    <source>
        <dbReference type="ARBA" id="ARBA00023180"/>
    </source>
</evidence>
<dbReference type="RefSeq" id="XP_039144884.1">
    <property type="nucleotide sequence ID" value="XM_039288950.1"/>
</dbReference>
<evidence type="ECO:0000256" key="3">
    <source>
        <dbReference type="ARBA" id="ARBA00022679"/>
    </source>
</evidence>
<proteinExistence type="inferred from homology"/>
<dbReference type="PANTHER" id="PTHR31889">
    <property type="entry name" value="FUCOSYLTRANSFERASE 2-RELATED"/>
    <property type="match status" value="1"/>
</dbReference>
<dbReference type="GO" id="GO:0071555">
    <property type="term" value="P:cell wall organization"/>
    <property type="evidence" value="ECO:0007669"/>
    <property type="project" value="UniProtKB-UniRule"/>
</dbReference>
<dbReference type="AlphaFoldDB" id="A0AB40D3R7"/>
<sequence length="563" mass="64554">MEAKHPNKQASPSHHQHFQIEDSNGDHQSEQKRWSKASCLCCEIDVAPFAFLMLLLILVSAFLFRGDQWTLFDKTKLPIMNKGQEDDISTFSNAPSKDKFIGGLLSDEFDEDSCKSRYNSMLFTNSSPHKPSSYLIQRLRKYEKLHKKCGPNTEHYNKAIDDLKSGNKNNNEQSECKYLINQPNSGLGNRMITLVSCFLYAILSNRVLLTQSGMDMSDLFCEPFPLSSWLLPLDFPHNHLHHLSFGNMVRDSTRNSTTNYAFLDLSHGSNHYDKLFFCDEYHHGFIDNITWIKTQSNQYFLPAFFLMPSYKQELDLLFPEKDTVFHHLGRYLFHPTNSVWGLITRYYSSYLAHAEQRLGVQIRVFDPAMSIFLNEKTPSELVLEQIISCALKEDLLPNVTVSVKNITRSTRSKSVLITSLSSEFFDKIKNMYWEKATVDGEIISVYQPSHEEHQQTEKSSHDMKALAEMYLLSYSNVLMTSSLSTFGYVAQSLGGMKPWILSRPDKYKVLHGVPCTRDLSMEPCYHAPPTFDCEAKKDTDLGLVVPHVKHCEDVDNGLKLVHS</sequence>
<accession>A0AB40D3R7</accession>
<keyword evidence="9" id="KW-1185">Reference proteome</keyword>
<dbReference type="GeneID" id="120282193"/>
<name>A0AB40D3R7_DIOCR</name>
<dbReference type="GO" id="GO:0008107">
    <property type="term" value="F:galactoside 2-alpha-L-fucosyltransferase activity"/>
    <property type="evidence" value="ECO:0007669"/>
    <property type="project" value="InterPro"/>
</dbReference>
<keyword evidence="6 7" id="KW-0961">Cell wall biogenesis/degradation</keyword>
<keyword evidence="5" id="KW-0325">Glycoprotein</keyword>
<dbReference type="Proteomes" id="UP001515500">
    <property type="component" value="Chromosome 18"/>
</dbReference>
<evidence type="ECO:0000256" key="8">
    <source>
        <dbReference type="SAM" id="MobiDB-lite"/>
    </source>
</evidence>
<evidence type="ECO:0000313" key="10">
    <source>
        <dbReference type="RefSeq" id="XP_039144884.1"/>
    </source>
</evidence>
<evidence type="ECO:0000313" key="9">
    <source>
        <dbReference type="Proteomes" id="UP001515500"/>
    </source>
</evidence>
<reference evidence="10" key="1">
    <citation type="submission" date="2025-08" db="UniProtKB">
        <authorList>
            <consortium name="RefSeq"/>
        </authorList>
    </citation>
    <scope>IDENTIFICATION</scope>
</reference>
<feature type="region of interest" description="Disordered" evidence="8">
    <location>
        <begin position="1"/>
        <end position="27"/>
    </location>
</feature>
<dbReference type="GO" id="GO:0009969">
    <property type="term" value="P:xyloglucan biosynthetic process"/>
    <property type="evidence" value="ECO:0007669"/>
    <property type="project" value="TreeGrafter"/>
</dbReference>
<evidence type="ECO:0000256" key="4">
    <source>
        <dbReference type="ARBA" id="ARBA00023034"/>
    </source>
</evidence>
<dbReference type="GO" id="GO:0032580">
    <property type="term" value="C:Golgi cisterna membrane"/>
    <property type="evidence" value="ECO:0007669"/>
    <property type="project" value="UniProtKB-SubCell"/>
</dbReference>
<evidence type="ECO:0000256" key="2">
    <source>
        <dbReference type="ARBA" id="ARBA00022676"/>
    </source>
</evidence>
<dbReference type="EC" id="2.4.1.-" evidence="7"/>
<evidence type="ECO:0000256" key="6">
    <source>
        <dbReference type="ARBA" id="ARBA00023316"/>
    </source>
</evidence>